<comment type="caution">
    <text evidence="2">The sequence shown here is derived from an EMBL/GenBank/DDBJ whole genome shotgun (WGS) entry which is preliminary data.</text>
</comment>
<feature type="compositionally biased region" description="Polar residues" evidence="1">
    <location>
        <begin position="59"/>
        <end position="69"/>
    </location>
</feature>
<reference evidence="2 3" key="1">
    <citation type="submission" date="2020-02" db="EMBL/GenBank/DDBJ databases">
        <title>Draft genome sequence of Haematococcus lacustris strain NIES-144.</title>
        <authorList>
            <person name="Morimoto D."/>
            <person name="Nakagawa S."/>
            <person name="Yoshida T."/>
            <person name="Sawayama S."/>
        </authorList>
    </citation>
    <scope>NUCLEOTIDE SEQUENCE [LARGE SCALE GENOMIC DNA]</scope>
    <source>
        <strain evidence="2 3">NIES-144</strain>
    </source>
</reference>
<proteinExistence type="predicted"/>
<name>A0A699YL87_HAELA</name>
<keyword evidence="3" id="KW-1185">Reference proteome</keyword>
<evidence type="ECO:0000313" key="2">
    <source>
        <dbReference type="EMBL" id="GFH10271.1"/>
    </source>
</evidence>
<accession>A0A699YL87</accession>
<dbReference type="AlphaFoldDB" id="A0A699YL87"/>
<dbReference type="EMBL" id="BLLF01000301">
    <property type="protein sequence ID" value="GFH10271.1"/>
    <property type="molecule type" value="Genomic_DNA"/>
</dbReference>
<sequence length="84" mass="8704">MQLEKEVAEAANVASLARYRRSSLINVNPSEAQLLLPAADLDAAAASSTQPVSAYAGPVQQQGALGSTTRQRRASQLAVGQQGP</sequence>
<organism evidence="2 3">
    <name type="scientific">Haematococcus lacustris</name>
    <name type="common">Green alga</name>
    <name type="synonym">Haematococcus pluvialis</name>
    <dbReference type="NCBI Taxonomy" id="44745"/>
    <lineage>
        <taxon>Eukaryota</taxon>
        <taxon>Viridiplantae</taxon>
        <taxon>Chlorophyta</taxon>
        <taxon>core chlorophytes</taxon>
        <taxon>Chlorophyceae</taxon>
        <taxon>CS clade</taxon>
        <taxon>Chlamydomonadales</taxon>
        <taxon>Haematococcaceae</taxon>
        <taxon>Haematococcus</taxon>
    </lineage>
</organism>
<evidence type="ECO:0000313" key="3">
    <source>
        <dbReference type="Proteomes" id="UP000485058"/>
    </source>
</evidence>
<evidence type="ECO:0000256" key="1">
    <source>
        <dbReference type="SAM" id="MobiDB-lite"/>
    </source>
</evidence>
<gene>
    <name evidence="2" type="ORF">HaLaN_05553</name>
</gene>
<protein>
    <submittedName>
        <fullName evidence="2">Uncharacterized protein</fullName>
    </submittedName>
</protein>
<feature type="region of interest" description="Disordered" evidence="1">
    <location>
        <begin position="49"/>
        <end position="84"/>
    </location>
</feature>
<dbReference type="Proteomes" id="UP000485058">
    <property type="component" value="Unassembled WGS sequence"/>
</dbReference>